<keyword evidence="3" id="KW-1185">Reference proteome</keyword>
<gene>
    <name evidence="2" type="ORF">CSSPTR1EN2_LOCUS2937</name>
</gene>
<feature type="compositionally biased region" description="Low complexity" evidence="1">
    <location>
        <begin position="126"/>
        <end position="140"/>
    </location>
</feature>
<evidence type="ECO:0000256" key="1">
    <source>
        <dbReference type="SAM" id="MobiDB-lite"/>
    </source>
</evidence>
<dbReference type="EMBL" id="OZ019902">
    <property type="protein sequence ID" value="CAK9195263.1"/>
    <property type="molecule type" value="Genomic_DNA"/>
</dbReference>
<accession>A0ABP0TGC9</accession>
<dbReference type="PROSITE" id="PS51257">
    <property type="entry name" value="PROKAR_LIPOPROTEIN"/>
    <property type="match status" value="1"/>
</dbReference>
<evidence type="ECO:0000313" key="3">
    <source>
        <dbReference type="Proteomes" id="UP001497512"/>
    </source>
</evidence>
<name>A0ABP0TGC9_9BRYO</name>
<feature type="region of interest" description="Disordered" evidence="1">
    <location>
        <begin position="126"/>
        <end position="148"/>
    </location>
</feature>
<evidence type="ECO:0000313" key="2">
    <source>
        <dbReference type="EMBL" id="CAK9195263.1"/>
    </source>
</evidence>
<proteinExistence type="predicted"/>
<dbReference type="Proteomes" id="UP001497512">
    <property type="component" value="Chromosome 10"/>
</dbReference>
<sequence>MPGRLRLFSWSTPSGLSCKSQCTRTETADVLIDVADDADAWSYSFSISSMASSSSTMQAEMQITSSKTSRISRGCSSPAQSITKQQQFHDDQPHQVNMIHGCNIIYSSKVAVMIKLQQQQQQSCSTASSCSSNNSNSNNSVRKSTDHSYYIHQTQTGEYCSCS</sequence>
<protein>
    <submittedName>
        <fullName evidence="2">Uncharacterized protein</fullName>
    </submittedName>
</protein>
<organism evidence="2 3">
    <name type="scientific">Sphagnum troendelagicum</name>
    <dbReference type="NCBI Taxonomy" id="128251"/>
    <lineage>
        <taxon>Eukaryota</taxon>
        <taxon>Viridiplantae</taxon>
        <taxon>Streptophyta</taxon>
        <taxon>Embryophyta</taxon>
        <taxon>Bryophyta</taxon>
        <taxon>Sphagnophytina</taxon>
        <taxon>Sphagnopsida</taxon>
        <taxon>Sphagnales</taxon>
        <taxon>Sphagnaceae</taxon>
        <taxon>Sphagnum</taxon>
    </lineage>
</organism>
<reference evidence="2" key="1">
    <citation type="submission" date="2024-02" db="EMBL/GenBank/DDBJ databases">
        <authorList>
            <consortium name="ELIXIR-Norway"/>
            <consortium name="Elixir Norway"/>
        </authorList>
    </citation>
    <scope>NUCLEOTIDE SEQUENCE</scope>
</reference>